<organism evidence="5 6">
    <name type="scientific">Aquirufa regiilacus</name>
    <dbReference type="NCBI Taxonomy" id="3024868"/>
    <lineage>
        <taxon>Bacteria</taxon>
        <taxon>Pseudomonadati</taxon>
        <taxon>Bacteroidota</taxon>
        <taxon>Cytophagia</taxon>
        <taxon>Cytophagales</taxon>
        <taxon>Flectobacillaceae</taxon>
        <taxon>Aquirufa</taxon>
    </lineage>
</organism>
<proteinExistence type="inferred from homology"/>
<accession>A0ABU3TT37</accession>
<comment type="caution">
    <text evidence="5">The sequence shown here is derived from an EMBL/GenBank/DDBJ whole genome shotgun (WGS) entry which is preliminary data.</text>
</comment>
<evidence type="ECO:0000313" key="6">
    <source>
        <dbReference type="Proteomes" id="UP001249959"/>
    </source>
</evidence>
<dbReference type="RefSeq" id="WP_316070655.1">
    <property type="nucleotide sequence ID" value="NZ_JAVNWW010000003.1"/>
</dbReference>
<dbReference type="EC" id="2.7.1.-" evidence="5"/>
<evidence type="ECO:0000256" key="3">
    <source>
        <dbReference type="ARBA" id="ARBA00022777"/>
    </source>
</evidence>
<keyword evidence="6" id="KW-1185">Reference proteome</keyword>
<evidence type="ECO:0000313" key="5">
    <source>
        <dbReference type="EMBL" id="MDU0808974.1"/>
    </source>
</evidence>
<dbReference type="Gene3D" id="3.40.1190.20">
    <property type="match status" value="1"/>
</dbReference>
<reference evidence="5 6" key="1">
    <citation type="submission" date="2023-09" db="EMBL/GenBank/DDBJ databases">
        <title>Aquirufa genomes.</title>
        <authorList>
            <person name="Pitt A."/>
        </authorList>
    </citation>
    <scope>NUCLEOTIDE SEQUENCE [LARGE SCALE GENOMIC DNA]</scope>
    <source>
        <strain evidence="5 6">LEOWEIH-7C</strain>
    </source>
</reference>
<comment type="similarity">
    <text evidence="1">Belongs to the carbohydrate kinase PfkB family.</text>
</comment>
<dbReference type="InterPro" id="IPR002173">
    <property type="entry name" value="Carboh/pur_kinase_PfkB_CS"/>
</dbReference>
<protein>
    <submittedName>
        <fullName evidence="5">Carbohydrate kinase</fullName>
        <ecNumber evidence="5">2.7.1.-</ecNumber>
    </submittedName>
</protein>
<dbReference type="Proteomes" id="UP001249959">
    <property type="component" value="Unassembled WGS sequence"/>
</dbReference>
<dbReference type="SUPFAM" id="SSF53613">
    <property type="entry name" value="Ribokinase-like"/>
    <property type="match status" value="1"/>
</dbReference>
<dbReference type="EMBL" id="JAVNWW010000003">
    <property type="protein sequence ID" value="MDU0808974.1"/>
    <property type="molecule type" value="Genomic_DNA"/>
</dbReference>
<dbReference type="InterPro" id="IPR029056">
    <property type="entry name" value="Ribokinase-like"/>
</dbReference>
<dbReference type="InterPro" id="IPR050306">
    <property type="entry name" value="PfkB_Carbo_kinase"/>
</dbReference>
<feature type="domain" description="Carbohydrate kinase PfkB" evidence="4">
    <location>
        <begin position="23"/>
        <end position="283"/>
    </location>
</feature>
<dbReference type="PANTHER" id="PTHR43085">
    <property type="entry name" value="HEXOKINASE FAMILY MEMBER"/>
    <property type="match status" value="1"/>
</dbReference>
<dbReference type="CDD" id="cd01167">
    <property type="entry name" value="bac_FRK"/>
    <property type="match status" value="1"/>
</dbReference>
<name>A0ABU3TT37_9BACT</name>
<keyword evidence="2 5" id="KW-0808">Transferase</keyword>
<dbReference type="InterPro" id="IPR011611">
    <property type="entry name" value="PfkB_dom"/>
</dbReference>
<keyword evidence="3 5" id="KW-0418">Kinase</keyword>
<dbReference type="GO" id="GO:0016301">
    <property type="term" value="F:kinase activity"/>
    <property type="evidence" value="ECO:0007669"/>
    <property type="project" value="UniProtKB-KW"/>
</dbReference>
<dbReference type="Pfam" id="PF00294">
    <property type="entry name" value="PfkB"/>
    <property type="match status" value="1"/>
</dbReference>
<sequence>MQIHKNKIICFGEMLWDMLPTGKMPGGAPMNVAIQLKNMGNNAVIISRVGTDDLGNELLRFIKDNGLSTQFIQHGKTHLTGVVKVNIEDKNNVSYKIVKPVAWDYIGVENDALEAVKHSDCFVFGSLSARSEETFITLKKLLEVAKFKVLDINLRPPYYNKETITFLLKKADFLKLNHLELDEISGWFCTKGTIQENLNHLSELFNIDTICVTQGEDGAMLLHQKEFFHSPGFVVDVVDTIGSGDSFLASFISNFLKNVALENALIEACAMGACVATHHGASPLISKEQIQLLINNHSVRVPFSKV</sequence>
<gene>
    <name evidence="5" type="ORF">PQG45_07995</name>
</gene>
<dbReference type="PROSITE" id="PS00583">
    <property type="entry name" value="PFKB_KINASES_1"/>
    <property type="match status" value="1"/>
</dbReference>
<evidence type="ECO:0000256" key="2">
    <source>
        <dbReference type="ARBA" id="ARBA00022679"/>
    </source>
</evidence>
<evidence type="ECO:0000259" key="4">
    <source>
        <dbReference type="Pfam" id="PF00294"/>
    </source>
</evidence>
<dbReference type="PANTHER" id="PTHR43085:SF57">
    <property type="entry name" value="CARBOHYDRATE KINASE PFKB DOMAIN-CONTAINING PROTEIN"/>
    <property type="match status" value="1"/>
</dbReference>
<evidence type="ECO:0000256" key="1">
    <source>
        <dbReference type="ARBA" id="ARBA00010688"/>
    </source>
</evidence>